<keyword evidence="2" id="KW-0436">Ligase</keyword>
<accession>A0A077MFD9</accession>
<protein>
    <submittedName>
        <fullName evidence="2">YbaK/prolyl-tRNA synthetase associated region</fullName>
    </submittedName>
</protein>
<dbReference type="InterPro" id="IPR036754">
    <property type="entry name" value="YbaK/aa-tRNA-synt-asso_dom_sf"/>
</dbReference>
<dbReference type="GO" id="GO:0002161">
    <property type="term" value="F:aminoacyl-tRNA deacylase activity"/>
    <property type="evidence" value="ECO:0007669"/>
    <property type="project" value="InterPro"/>
</dbReference>
<dbReference type="GO" id="GO:0004812">
    <property type="term" value="F:aminoacyl-tRNA ligase activity"/>
    <property type="evidence" value="ECO:0007669"/>
    <property type="project" value="UniProtKB-KW"/>
</dbReference>
<dbReference type="EMBL" id="CAJC01000197">
    <property type="protein sequence ID" value="CCI54800.1"/>
    <property type="molecule type" value="Genomic_DNA"/>
</dbReference>
<feature type="domain" description="YbaK/aminoacyl-tRNA synthetase-associated" evidence="1">
    <location>
        <begin position="46"/>
        <end position="162"/>
    </location>
</feature>
<dbReference type="AlphaFoldDB" id="A0A077MFD9"/>
<reference evidence="2 3" key="1">
    <citation type="journal article" date="2013" name="ISME J.">
        <title>A metabolic model for members of the genus Tetrasphaera involved in enhanced biological phosphorus removal.</title>
        <authorList>
            <person name="Kristiansen R."/>
            <person name="Nguyen H.T.T."/>
            <person name="Saunders A.M."/>
            <person name="Nielsen J.L."/>
            <person name="Wimmer R."/>
            <person name="Le V.Q."/>
            <person name="McIlroy S.J."/>
            <person name="Petrovski S."/>
            <person name="Seviour R.J."/>
            <person name="Calteau A."/>
            <person name="Nielsen K.L."/>
            <person name="Nielsen P.H."/>
        </authorList>
    </citation>
    <scope>NUCLEOTIDE SEQUENCE [LARGE SCALE GENOMIC DNA]</scope>
    <source>
        <strain evidence="2 3">Ben 74</strain>
    </source>
</reference>
<keyword evidence="3" id="KW-1185">Reference proteome</keyword>
<gene>
    <name evidence="2" type="ORF">BN13_820021</name>
</gene>
<dbReference type="STRING" id="1193518.BN13_820021"/>
<organism evidence="2 3">
    <name type="scientific">Nostocoides jenkinsii Ben 74</name>
    <dbReference type="NCBI Taxonomy" id="1193518"/>
    <lineage>
        <taxon>Bacteria</taxon>
        <taxon>Bacillati</taxon>
        <taxon>Actinomycetota</taxon>
        <taxon>Actinomycetes</taxon>
        <taxon>Micrococcales</taxon>
        <taxon>Intrasporangiaceae</taxon>
        <taxon>Nostocoides</taxon>
    </lineage>
</organism>
<keyword evidence="2" id="KW-0030">Aminoacyl-tRNA synthetase</keyword>
<name>A0A077MFD9_9MICO</name>
<comment type="caution">
    <text evidence="2">The sequence shown here is derived from an EMBL/GenBank/DDBJ whole genome shotgun (WGS) entry which is preliminary data.</text>
</comment>
<dbReference type="InterPro" id="IPR007214">
    <property type="entry name" value="YbaK/aa-tRNA-synth-assoc-dom"/>
</dbReference>
<sequence>MTLVSFPGLTSLPAAGHLDLVAPPVAAMLDAHPDLAALVAIVEIDPALADTEAMTAAYDLPLGGSANCVVISGRRDGTERVAACVVSAETRADVNNLAKRRLDVRKASFHPMERAVAETGMEYGGITPIGLPATWRLFVDERLLAPERCIIGGGVRRSKILLPGSAFAAIPQVEIVPGLGI</sequence>
<evidence type="ECO:0000313" key="3">
    <source>
        <dbReference type="Proteomes" id="UP000035720"/>
    </source>
</evidence>
<dbReference type="RefSeq" id="WP_048547436.1">
    <property type="nucleotide sequence ID" value="NZ_HF571038.1"/>
</dbReference>
<dbReference type="Pfam" id="PF04073">
    <property type="entry name" value="tRNA_edit"/>
    <property type="match status" value="1"/>
</dbReference>
<evidence type="ECO:0000313" key="2">
    <source>
        <dbReference type="EMBL" id="CCI54800.1"/>
    </source>
</evidence>
<evidence type="ECO:0000259" key="1">
    <source>
        <dbReference type="Pfam" id="PF04073"/>
    </source>
</evidence>
<dbReference type="Gene3D" id="3.90.960.10">
    <property type="entry name" value="YbaK/aminoacyl-tRNA synthetase-associated domain"/>
    <property type="match status" value="1"/>
</dbReference>
<dbReference type="Proteomes" id="UP000035720">
    <property type="component" value="Unassembled WGS sequence"/>
</dbReference>
<dbReference type="SUPFAM" id="SSF55826">
    <property type="entry name" value="YbaK/ProRS associated domain"/>
    <property type="match status" value="1"/>
</dbReference>
<proteinExistence type="predicted"/>
<dbReference type="OrthoDB" id="9796920at2"/>